<gene>
    <name evidence="2" type="ORF">FisN_6Hh061</name>
</gene>
<keyword evidence="1" id="KW-1133">Transmembrane helix</keyword>
<comment type="caution">
    <text evidence="2">The sequence shown here is derived from an EMBL/GenBank/DDBJ whole genome shotgun (WGS) entry which is preliminary data.</text>
</comment>
<dbReference type="OrthoDB" id="43681at2759"/>
<evidence type="ECO:0000313" key="3">
    <source>
        <dbReference type="Proteomes" id="UP000198406"/>
    </source>
</evidence>
<keyword evidence="1" id="KW-0472">Membrane</keyword>
<name>A0A1Z5KIM9_FISSO</name>
<feature type="transmembrane region" description="Helical" evidence="1">
    <location>
        <begin position="180"/>
        <end position="202"/>
    </location>
</feature>
<dbReference type="AlphaFoldDB" id="A0A1Z5KIM9"/>
<evidence type="ECO:0000313" key="2">
    <source>
        <dbReference type="EMBL" id="GAX25901.1"/>
    </source>
</evidence>
<organism evidence="2 3">
    <name type="scientific">Fistulifera solaris</name>
    <name type="common">Oleaginous diatom</name>
    <dbReference type="NCBI Taxonomy" id="1519565"/>
    <lineage>
        <taxon>Eukaryota</taxon>
        <taxon>Sar</taxon>
        <taxon>Stramenopiles</taxon>
        <taxon>Ochrophyta</taxon>
        <taxon>Bacillariophyta</taxon>
        <taxon>Bacillariophyceae</taxon>
        <taxon>Bacillariophycidae</taxon>
        <taxon>Naviculales</taxon>
        <taxon>Naviculaceae</taxon>
        <taxon>Fistulifera</taxon>
    </lineage>
</organism>
<proteinExistence type="predicted"/>
<keyword evidence="3" id="KW-1185">Reference proteome</keyword>
<accession>A0A1Z5KIM9</accession>
<feature type="transmembrane region" description="Helical" evidence="1">
    <location>
        <begin position="253"/>
        <end position="272"/>
    </location>
</feature>
<evidence type="ECO:0000256" key="1">
    <source>
        <dbReference type="SAM" id="Phobius"/>
    </source>
</evidence>
<keyword evidence="1" id="KW-0812">Transmembrane</keyword>
<dbReference type="EMBL" id="BDSP01000234">
    <property type="protein sequence ID" value="GAX25901.1"/>
    <property type="molecule type" value="Genomic_DNA"/>
</dbReference>
<feature type="transmembrane region" description="Helical" evidence="1">
    <location>
        <begin position="152"/>
        <end position="173"/>
    </location>
</feature>
<protein>
    <submittedName>
        <fullName evidence="2">Uncharacterized protein</fullName>
    </submittedName>
</protein>
<dbReference type="InParanoid" id="A0A1Z5KIM9"/>
<feature type="transmembrane region" description="Helical" evidence="1">
    <location>
        <begin position="61"/>
        <end position="84"/>
    </location>
</feature>
<dbReference type="Proteomes" id="UP000198406">
    <property type="component" value="Unassembled WGS sequence"/>
</dbReference>
<sequence>MNGASRDDDEKRIVAALALRSFHLPNYSLLQDWWQFMVNHHPVWGICCHHRLHPLEFKMRLLYLVGSVMFGLAVTNCMWLIFIWGEVDEEQAVLTIRFGEQKYNDDLTAEYNQQEPDAGLLFQNNGEIIITQGMILLWTVGGTLHACFDQTIWFITTCACCLPGQALECCLFARQYTRMLAVVAVVFTTAVATLAVLLRASIETPVDSMNSSDTNSLEEWYSQGSQRIGQITQQSISAYDFLLTYGTELCLSYFVYYPLLGTLFFSGILGCYRIPVLGGRPYEVQQEERKKQRQSWRRSS</sequence>
<reference evidence="2 3" key="1">
    <citation type="journal article" date="2015" name="Plant Cell">
        <title>Oil accumulation by the oleaginous diatom Fistulifera solaris as revealed by the genome and transcriptome.</title>
        <authorList>
            <person name="Tanaka T."/>
            <person name="Maeda Y."/>
            <person name="Veluchamy A."/>
            <person name="Tanaka M."/>
            <person name="Abida H."/>
            <person name="Marechal E."/>
            <person name="Bowler C."/>
            <person name="Muto M."/>
            <person name="Sunaga Y."/>
            <person name="Tanaka M."/>
            <person name="Yoshino T."/>
            <person name="Taniguchi T."/>
            <person name="Fukuda Y."/>
            <person name="Nemoto M."/>
            <person name="Matsumoto M."/>
            <person name="Wong P.S."/>
            <person name="Aburatani S."/>
            <person name="Fujibuchi W."/>
        </authorList>
    </citation>
    <scope>NUCLEOTIDE SEQUENCE [LARGE SCALE GENOMIC DNA]</scope>
    <source>
        <strain evidence="2 3">JPCC DA0580</strain>
    </source>
</reference>